<keyword evidence="1" id="KW-0472">Membrane</keyword>
<evidence type="ECO:0000313" key="2">
    <source>
        <dbReference type="EMBL" id="MDR6243463.1"/>
    </source>
</evidence>
<keyword evidence="1" id="KW-1133">Transmembrane helix</keyword>
<organism evidence="2 3">
    <name type="scientific">Paenibacillus hunanensis</name>
    <dbReference type="NCBI Taxonomy" id="539262"/>
    <lineage>
        <taxon>Bacteria</taxon>
        <taxon>Bacillati</taxon>
        <taxon>Bacillota</taxon>
        <taxon>Bacilli</taxon>
        <taxon>Bacillales</taxon>
        <taxon>Paenibacillaceae</taxon>
        <taxon>Paenibacillus</taxon>
    </lineage>
</organism>
<protein>
    <submittedName>
        <fullName evidence="2">Uncharacterized protein</fullName>
    </submittedName>
</protein>
<gene>
    <name evidence="2" type="ORF">JOC58_001350</name>
</gene>
<evidence type="ECO:0000313" key="3">
    <source>
        <dbReference type="Proteomes" id="UP001185028"/>
    </source>
</evidence>
<keyword evidence="1" id="KW-0812">Transmembrane</keyword>
<comment type="caution">
    <text evidence="2">The sequence shown here is derived from an EMBL/GenBank/DDBJ whole genome shotgun (WGS) entry which is preliminary data.</text>
</comment>
<name>A0ABU1IW53_9BACL</name>
<feature type="transmembrane region" description="Helical" evidence="1">
    <location>
        <begin position="20"/>
        <end position="45"/>
    </location>
</feature>
<evidence type="ECO:0000256" key="1">
    <source>
        <dbReference type="SAM" id="Phobius"/>
    </source>
</evidence>
<dbReference type="EMBL" id="JAVDQH010000004">
    <property type="protein sequence ID" value="MDR6243463.1"/>
    <property type="molecule type" value="Genomic_DNA"/>
</dbReference>
<reference evidence="2 3" key="1">
    <citation type="submission" date="2023-07" db="EMBL/GenBank/DDBJ databases">
        <title>Genomic Encyclopedia of Type Strains, Phase IV (KMG-IV): sequencing the most valuable type-strain genomes for metagenomic binning, comparative biology and taxonomic classification.</title>
        <authorList>
            <person name="Goeker M."/>
        </authorList>
    </citation>
    <scope>NUCLEOTIDE SEQUENCE [LARGE SCALE GENOMIC DNA]</scope>
    <source>
        <strain evidence="2 3">DSM 22170</strain>
    </source>
</reference>
<dbReference type="RefSeq" id="WP_188773649.1">
    <property type="nucleotide sequence ID" value="NZ_BMMB01000001.1"/>
</dbReference>
<proteinExistence type="predicted"/>
<dbReference type="Proteomes" id="UP001185028">
    <property type="component" value="Unassembled WGS sequence"/>
</dbReference>
<sequence>MVAYIRHRFSFFFRQEQGVVADILGLIFFGYFAVVTVAFIVNFLMASTYQGDLNYAAKQEMGTMSEQNGADAGSEQRFRNMIKVMGHDPNKVTFSATPQTVQRYDPLYIHYTSTYPLWAYKFLGMPNETLQIDETIPGVARKLLRGGG</sequence>
<keyword evidence="3" id="KW-1185">Reference proteome</keyword>
<accession>A0ABU1IW53</accession>